<accession>A0A9D3YXC7</accession>
<keyword evidence="3" id="KW-1185">Reference proteome</keyword>
<name>A0A9D3YXC7_DREPO</name>
<evidence type="ECO:0000313" key="2">
    <source>
        <dbReference type="EMBL" id="KAH3706795.1"/>
    </source>
</evidence>
<protein>
    <submittedName>
        <fullName evidence="2">Uncharacterized protein</fullName>
    </submittedName>
</protein>
<keyword evidence="1" id="KW-0732">Signal</keyword>
<dbReference type="EMBL" id="JAIWYP010000014">
    <property type="protein sequence ID" value="KAH3706795.1"/>
    <property type="molecule type" value="Genomic_DNA"/>
</dbReference>
<comment type="caution">
    <text evidence="2">The sequence shown here is derived from an EMBL/GenBank/DDBJ whole genome shotgun (WGS) entry which is preliminary data.</text>
</comment>
<dbReference type="Proteomes" id="UP000828390">
    <property type="component" value="Unassembled WGS sequence"/>
</dbReference>
<gene>
    <name evidence="2" type="ORF">DPMN_066185</name>
</gene>
<reference evidence="2" key="2">
    <citation type="submission" date="2020-11" db="EMBL/GenBank/DDBJ databases">
        <authorList>
            <person name="McCartney M.A."/>
            <person name="Auch B."/>
            <person name="Kono T."/>
            <person name="Mallez S."/>
            <person name="Becker A."/>
            <person name="Gohl D.M."/>
            <person name="Silverstein K.A.T."/>
            <person name="Koren S."/>
            <person name="Bechman K.B."/>
            <person name="Herman A."/>
            <person name="Abrahante J.E."/>
            <person name="Garbe J."/>
        </authorList>
    </citation>
    <scope>NUCLEOTIDE SEQUENCE</scope>
    <source>
        <strain evidence="2">Duluth1</strain>
        <tissue evidence="2">Whole animal</tissue>
    </source>
</reference>
<sequence>MVLHTPKVLVGIHFILLLSPVYASVHFQTLRVDCEPLCRKIQPFTGYCPVYGSCQWYCHEKQAECPTNTRYHCARNFNDQDSFVAACAQETFCRAAAVPSWSLGSDVTTAGPKETRIGIQSTLPRV</sequence>
<dbReference type="AlphaFoldDB" id="A0A9D3YXC7"/>
<feature type="signal peptide" evidence="1">
    <location>
        <begin position="1"/>
        <end position="23"/>
    </location>
</feature>
<evidence type="ECO:0000256" key="1">
    <source>
        <dbReference type="SAM" id="SignalP"/>
    </source>
</evidence>
<evidence type="ECO:0000313" key="3">
    <source>
        <dbReference type="Proteomes" id="UP000828390"/>
    </source>
</evidence>
<proteinExistence type="predicted"/>
<feature type="chain" id="PRO_5039523550" evidence="1">
    <location>
        <begin position="24"/>
        <end position="126"/>
    </location>
</feature>
<organism evidence="2 3">
    <name type="scientific">Dreissena polymorpha</name>
    <name type="common">Zebra mussel</name>
    <name type="synonym">Mytilus polymorpha</name>
    <dbReference type="NCBI Taxonomy" id="45954"/>
    <lineage>
        <taxon>Eukaryota</taxon>
        <taxon>Metazoa</taxon>
        <taxon>Spiralia</taxon>
        <taxon>Lophotrochozoa</taxon>
        <taxon>Mollusca</taxon>
        <taxon>Bivalvia</taxon>
        <taxon>Autobranchia</taxon>
        <taxon>Heteroconchia</taxon>
        <taxon>Euheterodonta</taxon>
        <taxon>Imparidentia</taxon>
        <taxon>Neoheterodontei</taxon>
        <taxon>Myida</taxon>
        <taxon>Dreissenoidea</taxon>
        <taxon>Dreissenidae</taxon>
        <taxon>Dreissena</taxon>
    </lineage>
</organism>
<reference evidence="2" key="1">
    <citation type="journal article" date="2019" name="bioRxiv">
        <title>The Genome of the Zebra Mussel, Dreissena polymorpha: A Resource for Invasive Species Research.</title>
        <authorList>
            <person name="McCartney M.A."/>
            <person name="Auch B."/>
            <person name="Kono T."/>
            <person name="Mallez S."/>
            <person name="Zhang Y."/>
            <person name="Obille A."/>
            <person name="Becker A."/>
            <person name="Abrahante J.E."/>
            <person name="Garbe J."/>
            <person name="Badalamenti J.P."/>
            <person name="Herman A."/>
            <person name="Mangelson H."/>
            <person name="Liachko I."/>
            <person name="Sullivan S."/>
            <person name="Sone E.D."/>
            <person name="Koren S."/>
            <person name="Silverstein K.A.T."/>
            <person name="Beckman K.B."/>
            <person name="Gohl D.M."/>
        </authorList>
    </citation>
    <scope>NUCLEOTIDE SEQUENCE</scope>
    <source>
        <strain evidence="2">Duluth1</strain>
        <tissue evidence="2">Whole animal</tissue>
    </source>
</reference>